<proteinExistence type="predicted"/>
<reference evidence="3" key="1">
    <citation type="journal article" date="2019" name="Int. J. Syst. Evol. Microbiol.">
        <title>The Global Catalogue of Microorganisms (GCM) 10K type strain sequencing project: providing services to taxonomists for standard genome sequencing and annotation.</title>
        <authorList>
            <consortium name="The Broad Institute Genomics Platform"/>
            <consortium name="The Broad Institute Genome Sequencing Center for Infectious Disease"/>
            <person name="Wu L."/>
            <person name="Ma J."/>
        </authorList>
    </citation>
    <scope>NUCLEOTIDE SEQUENCE [LARGE SCALE GENOMIC DNA]</scope>
    <source>
        <strain evidence="3">JCM 14559</strain>
    </source>
</reference>
<organism evidence="2 3">
    <name type="scientific">Kitasatospora saccharophila</name>
    <dbReference type="NCBI Taxonomy" id="407973"/>
    <lineage>
        <taxon>Bacteria</taxon>
        <taxon>Bacillati</taxon>
        <taxon>Actinomycetota</taxon>
        <taxon>Actinomycetes</taxon>
        <taxon>Kitasatosporales</taxon>
        <taxon>Streptomycetaceae</taxon>
        <taxon>Kitasatospora</taxon>
    </lineage>
</organism>
<sequence>MAGRLPWRWPAALGRNTMDHDLSGAEFRSSSYSANGGQCIQPAINLHAARGIVPVRDSKDRGGPVLVFPAPAWAAFCAATAAGGFGAI</sequence>
<evidence type="ECO:0000313" key="3">
    <source>
        <dbReference type="Proteomes" id="UP001500897"/>
    </source>
</evidence>
<feature type="domain" description="DUF397" evidence="1">
    <location>
        <begin position="25"/>
        <end position="79"/>
    </location>
</feature>
<dbReference type="EMBL" id="BAAANS010000060">
    <property type="protein sequence ID" value="GAA2117851.1"/>
    <property type="molecule type" value="Genomic_DNA"/>
</dbReference>
<accession>A0ABP5JGT2</accession>
<evidence type="ECO:0000313" key="2">
    <source>
        <dbReference type="EMBL" id="GAA2117851.1"/>
    </source>
</evidence>
<gene>
    <name evidence="2" type="ORF">GCM10009759_64650</name>
</gene>
<comment type="caution">
    <text evidence="2">The sequence shown here is derived from an EMBL/GenBank/DDBJ whole genome shotgun (WGS) entry which is preliminary data.</text>
</comment>
<dbReference type="Pfam" id="PF04149">
    <property type="entry name" value="DUF397"/>
    <property type="match status" value="1"/>
</dbReference>
<protein>
    <recommendedName>
        <fullName evidence="1">DUF397 domain-containing protein</fullName>
    </recommendedName>
</protein>
<evidence type="ECO:0000259" key="1">
    <source>
        <dbReference type="Pfam" id="PF04149"/>
    </source>
</evidence>
<keyword evidence="3" id="KW-1185">Reference proteome</keyword>
<name>A0ABP5JGT2_9ACTN</name>
<dbReference type="InterPro" id="IPR007278">
    <property type="entry name" value="DUF397"/>
</dbReference>
<dbReference type="Proteomes" id="UP001500897">
    <property type="component" value="Unassembled WGS sequence"/>
</dbReference>